<organism evidence="2 3">
    <name type="scientific">Chelativorans intermedius</name>
    <dbReference type="NCBI Taxonomy" id="515947"/>
    <lineage>
        <taxon>Bacteria</taxon>
        <taxon>Pseudomonadati</taxon>
        <taxon>Pseudomonadota</taxon>
        <taxon>Alphaproteobacteria</taxon>
        <taxon>Hyphomicrobiales</taxon>
        <taxon>Phyllobacteriaceae</taxon>
        <taxon>Chelativorans</taxon>
    </lineage>
</organism>
<feature type="domain" description="Integrase catalytic" evidence="1">
    <location>
        <begin position="129"/>
        <end position="297"/>
    </location>
</feature>
<evidence type="ECO:0000313" key="3">
    <source>
        <dbReference type="Proteomes" id="UP001589755"/>
    </source>
</evidence>
<evidence type="ECO:0000259" key="1">
    <source>
        <dbReference type="PROSITE" id="PS50994"/>
    </source>
</evidence>
<dbReference type="InterPro" id="IPR047656">
    <property type="entry name" value="IS481-like_transpos"/>
</dbReference>
<dbReference type="Proteomes" id="UP001589755">
    <property type="component" value="Unassembled WGS sequence"/>
</dbReference>
<dbReference type="SUPFAM" id="SSF46689">
    <property type="entry name" value="Homeodomain-like"/>
    <property type="match status" value="1"/>
</dbReference>
<name>A0ABV6DCH0_9HYPH</name>
<dbReference type="Pfam" id="PF13683">
    <property type="entry name" value="rve_3"/>
    <property type="match status" value="1"/>
</dbReference>
<keyword evidence="3" id="KW-1185">Reference proteome</keyword>
<dbReference type="PANTHER" id="PTHR47515:SF2">
    <property type="entry name" value="INTEGRASE CORE DOMAIN PROTEIN"/>
    <property type="match status" value="1"/>
</dbReference>
<dbReference type="PANTHER" id="PTHR47515">
    <property type="entry name" value="LOW CALCIUM RESPONSE LOCUS PROTEIN T"/>
    <property type="match status" value="1"/>
</dbReference>
<dbReference type="Pfam" id="PF13565">
    <property type="entry name" value="HTH_32"/>
    <property type="match status" value="1"/>
</dbReference>
<dbReference type="RefSeq" id="WP_261522671.1">
    <property type="nucleotide sequence ID" value="NZ_JAODNW010000035.1"/>
</dbReference>
<dbReference type="InterPro" id="IPR036397">
    <property type="entry name" value="RNaseH_sf"/>
</dbReference>
<comment type="caution">
    <text evidence="2">The sequence shown here is derived from an EMBL/GenBank/DDBJ whole genome shotgun (WGS) entry which is preliminary data.</text>
</comment>
<dbReference type="InterPro" id="IPR009057">
    <property type="entry name" value="Homeodomain-like_sf"/>
</dbReference>
<proteinExistence type="predicted"/>
<evidence type="ECO:0000313" key="2">
    <source>
        <dbReference type="EMBL" id="MFC0210331.1"/>
    </source>
</evidence>
<dbReference type="InterPro" id="IPR001584">
    <property type="entry name" value="Integrase_cat-core"/>
</dbReference>
<dbReference type="EMBL" id="JBHLXD010000048">
    <property type="protein sequence ID" value="MFC0210331.1"/>
    <property type="molecule type" value="Genomic_DNA"/>
</dbReference>
<protein>
    <submittedName>
        <fullName evidence="2">IS481 family transposase</fullName>
    </submittedName>
</protein>
<accession>A0ABV6DCH0</accession>
<dbReference type="PROSITE" id="PS50994">
    <property type="entry name" value="INTEGRASE"/>
    <property type="match status" value="1"/>
</dbReference>
<reference evidence="2 3" key="1">
    <citation type="submission" date="2024-09" db="EMBL/GenBank/DDBJ databases">
        <authorList>
            <person name="Sun Q."/>
            <person name="Mori K."/>
        </authorList>
    </citation>
    <scope>NUCLEOTIDE SEQUENCE [LARGE SCALE GENOMIC DNA]</scope>
    <source>
        <strain evidence="2 3">CCM 8543</strain>
    </source>
</reference>
<sequence>MDERLKFVARLLDGEKMAVLCREFGISRKTGYKLINRYNDSGLEGLTDRSRRPYRHANQLPFQIEKLIVRAKKDKPSWGAPKIRERLARLYPDVHCPAISTVHAVLDRHGLVKRRKQRRNRATGTPLSHVAAPNELWCADYKGEFMLADRRYCYPLTISDFASRYLIACEALHTTKEAYAFTVFETVFKEFGLPAAIRTDNGVPFASPNALFNLSRLSVWWLRLGIAIERIKPGCPQQNGRHERMHLTLKLETTKPAGANFLQQQAKFDAFVQEFNTERPHQALDMACPAERYSPSPRPYRGLPELDDPFHDKAVTVTTCGRICYKRRKINLSQVFAGQTVGIKQTDDQIWLVSFMDYDLGYFDDETCRLEPMPNPFGPKVLPMSPV</sequence>
<dbReference type="SUPFAM" id="SSF53098">
    <property type="entry name" value="Ribonuclease H-like"/>
    <property type="match status" value="1"/>
</dbReference>
<dbReference type="Gene3D" id="3.30.420.10">
    <property type="entry name" value="Ribonuclease H-like superfamily/Ribonuclease H"/>
    <property type="match status" value="1"/>
</dbReference>
<gene>
    <name evidence="2" type="ORF">ACFFJ2_18185</name>
</gene>
<dbReference type="NCBIfam" id="NF033577">
    <property type="entry name" value="transpos_IS481"/>
    <property type="match status" value="1"/>
</dbReference>
<dbReference type="InterPro" id="IPR012337">
    <property type="entry name" value="RNaseH-like_sf"/>
</dbReference>